<sequence>MKLALTFLLVLMILPLMTGQKKSGDHERRSVKSLRAAFRGHRQFECIEGGENCMVDSNCCSYLCCRKTTGRRCAFKRTVGCGDIRI</sequence>
<organism evidence="2">
    <name type="scientific">Conus ermineus</name>
    <name type="common">Agate cone</name>
    <name type="synonym">Chelyconus ermineus</name>
    <dbReference type="NCBI Taxonomy" id="55423"/>
    <lineage>
        <taxon>Eukaryota</taxon>
        <taxon>Metazoa</taxon>
        <taxon>Spiralia</taxon>
        <taxon>Lophotrochozoa</taxon>
        <taxon>Mollusca</taxon>
        <taxon>Gastropoda</taxon>
        <taxon>Caenogastropoda</taxon>
        <taxon>Neogastropoda</taxon>
        <taxon>Conoidea</taxon>
        <taxon>Conidae</taxon>
        <taxon>Conus</taxon>
        <taxon>Chelyconus</taxon>
    </lineage>
</organism>
<keyword evidence="1" id="KW-0732">Signal</keyword>
<evidence type="ECO:0000256" key="1">
    <source>
        <dbReference type="SAM" id="SignalP"/>
    </source>
</evidence>
<protein>
    <submittedName>
        <fullName evidence="2">Conotoxin superfamily I1</fullName>
    </submittedName>
</protein>
<dbReference type="EMBL" id="MH360409">
    <property type="protein sequence ID" value="AXL95458.1"/>
    <property type="molecule type" value="mRNA"/>
</dbReference>
<reference evidence="2" key="1">
    <citation type="journal article" date="2018" name="Genome Biol. Evol.">
        <title>Conotoxin diversity in Chelyconus ermineus (Born, 1778) and the convergent origin of piscivory in the Atlantic and Indo-Pacific cones.</title>
        <authorList>
            <person name="Abalde S."/>
            <person name="Tenorio M.J."/>
            <person name="Afonso C.M."/>
            <person name="Zardoya R."/>
        </authorList>
    </citation>
    <scope>NUCLEOTIDE SEQUENCE</scope>
    <source>
        <strain evidence="2">Cerm_121</strain>
    </source>
</reference>
<evidence type="ECO:0000313" key="2">
    <source>
        <dbReference type="EMBL" id="AXL95458.1"/>
    </source>
</evidence>
<accession>A0A346CIQ9</accession>
<proteinExistence type="evidence at transcript level"/>
<name>A0A346CIQ9_CONER</name>
<feature type="chain" id="PRO_5017013582" evidence="1">
    <location>
        <begin position="20"/>
        <end position="86"/>
    </location>
</feature>
<dbReference type="AlphaFoldDB" id="A0A346CIQ9"/>
<feature type="signal peptide" evidence="1">
    <location>
        <begin position="1"/>
        <end position="19"/>
    </location>
</feature>